<protein>
    <submittedName>
        <fullName evidence="2">FIG140336: TPR domain protein</fullName>
    </submittedName>
</protein>
<evidence type="ECO:0000256" key="1">
    <source>
        <dbReference type="SAM" id="MobiDB-lite"/>
    </source>
</evidence>
<reference evidence="2" key="1">
    <citation type="submission" date="2018-06" db="EMBL/GenBank/DDBJ databases">
        <authorList>
            <person name="Zhirakovskaya E."/>
        </authorList>
    </citation>
    <scope>NUCLEOTIDE SEQUENCE</scope>
</reference>
<feature type="compositionally biased region" description="Polar residues" evidence="1">
    <location>
        <begin position="74"/>
        <end position="89"/>
    </location>
</feature>
<sequence>MQKINHKFSFNISRLVKSLRRRFRPEKSKQVVNINPVNYLALAFSVTLTACNTTPVADLGDDVIDNSPDVAVTQTKSSIDSDSTSQTLAETDEPVSKSTRKPVNLDGDSLFNLLAAEFSGNSGDIDASLKYYRQASKTIEDGRIAARTAYIALYGEEYEEALIALERWQELDPDSIELPRMYAVTYLKLGQPKKAVPYIKTTFSNTRGESTDKAMAVKQMLAKEATVTDAYIVLQELNSEQKNKHLMVLQSRYAAQLKKYDESLALLDEVLIIDPSLQEVLIIKARILSTQGKHDEAAVLIKQVLEELPDNNALRLQYARMLVEQRELPAAVEQYSILSEKLPDDGEIILSLALLNIETKNLDEAIEALQHLINIDKKVSIANYYLGRIVQNQGDEKQAISYYLRVNGGDYRFDSQLRIGVLLSILGKPDEGLAKLEALAEKQTNWTLRVKVYLAQGEVLRKQHRYKEGVEMYSRALQQNHEDTTLLYARGLMAEKVGRLDMTEADLLKVISKEPDNADALNALGYTLADRTARYKEALEYIKRAAELVPDDPAILDSLGWVSYRLGKMDDAIKWLSKAFEKLEDAEIAAHYGEVLWHSDQKDKARKIWNKGKKQNADNPVLIETLERIKP</sequence>
<dbReference type="Pfam" id="PF14559">
    <property type="entry name" value="TPR_19"/>
    <property type="match status" value="1"/>
</dbReference>
<dbReference type="Pfam" id="PF13181">
    <property type="entry name" value="TPR_8"/>
    <property type="match status" value="1"/>
</dbReference>
<dbReference type="InterPro" id="IPR019734">
    <property type="entry name" value="TPR_rpt"/>
</dbReference>
<dbReference type="AlphaFoldDB" id="A0A3B0WLM9"/>
<dbReference type="Pfam" id="PF13429">
    <property type="entry name" value="TPR_15"/>
    <property type="match status" value="1"/>
</dbReference>
<evidence type="ECO:0000313" key="2">
    <source>
        <dbReference type="EMBL" id="VAW51487.1"/>
    </source>
</evidence>
<dbReference type="Pfam" id="PF13432">
    <property type="entry name" value="TPR_16"/>
    <property type="match status" value="1"/>
</dbReference>
<feature type="region of interest" description="Disordered" evidence="1">
    <location>
        <begin position="74"/>
        <end position="101"/>
    </location>
</feature>
<dbReference type="PANTHER" id="PTHR12558">
    <property type="entry name" value="CELL DIVISION CYCLE 16,23,27"/>
    <property type="match status" value="1"/>
</dbReference>
<accession>A0A3B0WLM9</accession>
<proteinExistence type="predicted"/>
<dbReference type="SMART" id="SM00028">
    <property type="entry name" value="TPR"/>
    <property type="match status" value="8"/>
</dbReference>
<dbReference type="SUPFAM" id="SSF48452">
    <property type="entry name" value="TPR-like"/>
    <property type="match status" value="3"/>
</dbReference>
<dbReference type="PROSITE" id="PS50005">
    <property type="entry name" value="TPR"/>
    <property type="match status" value="1"/>
</dbReference>
<name>A0A3B0WLM9_9ZZZZ</name>
<dbReference type="Gene3D" id="1.25.40.10">
    <property type="entry name" value="Tetratricopeptide repeat domain"/>
    <property type="match status" value="3"/>
</dbReference>
<gene>
    <name evidence="2" type="ORF">MNBD_GAMMA05-2083</name>
</gene>
<organism evidence="2">
    <name type="scientific">hydrothermal vent metagenome</name>
    <dbReference type="NCBI Taxonomy" id="652676"/>
    <lineage>
        <taxon>unclassified sequences</taxon>
        <taxon>metagenomes</taxon>
        <taxon>ecological metagenomes</taxon>
    </lineage>
</organism>
<dbReference type="EMBL" id="UOFE01000017">
    <property type="protein sequence ID" value="VAW51487.1"/>
    <property type="molecule type" value="Genomic_DNA"/>
</dbReference>
<dbReference type="PANTHER" id="PTHR12558:SF13">
    <property type="entry name" value="CELL DIVISION CYCLE PROTEIN 27 HOMOLOG"/>
    <property type="match status" value="1"/>
</dbReference>
<dbReference type="InterPro" id="IPR011990">
    <property type="entry name" value="TPR-like_helical_dom_sf"/>
</dbReference>